<keyword evidence="10" id="KW-0325">Glycoprotein</keyword>
<gene>
    <name evidence="12" type="ORF">DPMN_000446</name>
</gene>
<dbReference type="GO" id="GO:0006493">
    <property type="term" value="P:protein O-linked glycosylation"/>
    <property type="evidence" value="ECO:0007669"/>
    <property type="project" value="TreeGrafter"/>
</dbReference>
<evidence type="ECO:0000256" key="2">
    <source>
        <dbReference type="ARBA" id="ARBA00008661"/>
    </source>
</evidence>
<dbReference type="PANTHER" id="PTHR11214:SF364">
    <property type="entry name" value="HEXOSYLTRANSFERASE"/>
    <property type="match status" value="1"/>
</dbReference>
<evidence type="ECO:0000256" key="6">
    <source>
        <dbReference type="ARBA" id="ARBA00022968"/>
    </source>
</evidence>
<reference evidence="12" key="2">
    <citation type="submission" date="2020-11" db="EMBL/GenBank/DDBJ databases">
        <authorList>
            <person name="McCartney M.A."/>
            <person name="Auch B."/>
            <person name="Kono T."/>
            <person name="Mallez S."/>
            <person name="Becker A."/>
            <person name="Gohl D.M."/>
            <person name="Silverstein K.A.T."/>
            <person name="Koren S."/>
            <person name="Bechman K.B."/>
            <person name="Herman A."/>
            <person name="Abrahante J.E."/>
            <person name="Garbe J."/>
        </authorList>
    </citation>
    <scope>NUCLEOTIDE SEQUENCE</scope>
    <source>
        <strain evidence="12">Duluth1</strain>
        <tissue evidence="12">Whole animal</tissue>
    </source>
</reference>
<dbReference type="GO" id="GO:0016758">
    <property type="term" value="F:hexosyltransferase activity"/>
    <property type="evidence" value="ECO:0007669"/>
    <property type="project" value="InterPro"/>
</dbReference>
<evidence type="ECO:0000256" key="10">
    <source>
        <dbReference type="ARBA" id="ARBA00023180"/>
    </source>
</evidence>
<keyword evidence="5" id="KW-0812">Transmembrane</keyword>
<proteinExistence type="inferred from homology"/>
<name>A0A9D4RPY0_DREPO</name>
<evidence type="ECO:0000256" key="4">
    <source>
        <dbReference type="ARBA" id="ARBA00022679"/>
    </source>
</evidence>
<comment type="caution">
    <text evidence="12">The sequence shown here is derived from an EMBL/GenBank/DDBJ whole genome shotgun (WGS) entry which is preliminary data.</text>
</comment>
<evidence type="ECO:0000256" key="7">
    <source>
        <dbReference type="ARBA" id="ARBA00022989"/>
    </source>
</evidence>
<dbReference type="Gene3D" id="3.90.550.50">
    <property type="match status" value="1"/>
</dbReference>
<dbReference type="Pfam" id="PF01762">
    <property type="entry name" value="Galactosyl_T"/>
    <property type="match status" value="1"/>
</dbReference>
<dbReference type="PANTHER" id="PTHR11214">
    <property type="entry name" value="BETA-1,3-N-ACETYLGLUCOSAMINYLTRANSFERASE"/>
    <property type="match status" value="1"/>
</dbReference>
<keyword evidence="6" id="KW-0735">Signal-anchor</keyword>
<keyword evidence="13" id="KW-1185">Reference proteome</keyword>
<dbReference type="InterPro" id="IPR002659">
    <property type="entry name" value="Glyco_trans_31"/>
</dbReference>
<dbReference type="EMBL" id="JAIWYP010000001">
    <property type="protein sequence ID" value="KAH3876599.1"/>
    <property type="molecule type" value="Genomic_DNA"/>
</dbReference>
<keyword evidence="7" id="KW-1133">Transmembrane helix</keyword>
<sequence length="318" mass="36962">MILLNSTDIQISAGQKRLSYFEEYLQKSIRDKDKTDGISLPNATERDEHVGSYFTTSQPIVNPHDFRYVINPATICQGQQLKYVVYIHSAPSNFKKRQTIRQTWGSKALMVKHKMMVVFVMGLVPETVTMQRVKYESNRYGDIVVEDFTDTYRNLTYKAIGGLKWVSTYCAQATYVIKSDDDILIDVEKLMYLMTSPEVISYGTKRVIMCNKWTKMKVIRDKNSKWYISVEEFSSEYFPPYCSGSVFVMSTDVAVALYQASFYTKFFWVDDFYITGMLVQSLKLEHKPLNDHYMLNAREAVQKFKEDDKQVKVGPRSQ</sequence>
<evidence type="ECO:0000313" key="12">
    <source>
        <dbReference type="EMBL" id="KAH3876599.1"/>
    </source>
</evidence>
<keyword evidence="9" id="KW-0472">Membrane</keyword>
<evidence type="ECO:0000313" key="13">
    <source>
        <dbReference type="Proteomes" id="UP000828390"/>
    </source>
</evidence>
<protein>
    <recommendedName>
        <fullName evidence="11">Hexosyltransferase</fullName>
        <ecNumber evidence="11">2.4.1.-</ecNumber>
    </recommendedName>
</protein>
<reference evidence="12" key="1">
    <citation type="journal article" date="2019" name="bioRxiv">
        <title>The Genome of the Zebra Mussel, Dreissena polymorpha: A Resource for Invasive Species Research.</title>
        <authorList>
            <person name="McCartney M.A."/>
            <person name="Auch B."/>
            <person name="Kono T."/>
            <person name="Mallez S."/>
            <person name="Zhang Y."/>
            <person name="Obille A."/>
            <person name="Becker A."/>
            <person name="Abrahante J.E."/>
            <person name="Garbe J."/>
            <person name="Badalamenti J.P."/>
            <person name="Herman A."/>
            <person name="Mangelson H."/>
            <person name="Liachko I."/>
            <person name="Sullivan S."/>
            <person name="Sone E.D."/>
            <person name="Koren S."/>
            <person name="Silverstein K.A.T."/>
            <person name="Beckman K.B."/>
            <person name="Gohl D.M."/>
        </authorList>
    </citation>
    <scope>NUCLEOTIDE SEQUENCE</scope>
    <source>
        <strain evidence="12">Duluth1</strain>
        <tissue evidence="12">Whole animal</tissue>
    </source>
</reference>
<dbReference type="EC" id="2.4.1.-" evidence="11"/>
<comment type="subcellular location">
    <subcellularLocation>
        <location evidence="1 11">Golgi apparatus membrane</location>
        <topology evidence="1 11">Single-pass type II membrane protein</topology>
    </subcellularLocation>
</comment>
<comment type="similarity">
    <text evidence="2 11">Belongs to the glycosyltransferase 31 family.</text>
</comment>
<evidence type="ECO:0000256" key="11">
    <source>
        <dbReference type="RuleBase" id="RU363063"/>
    </source>
</evidence>
<evidence type="ECO:0000256" key="8">
    <source>
        <dbReference type="ARBA" id="ARBA00023034"/>
    </source>
</evidence>
<dbReference type="FunFam" id="3.90.550.50:FF:000001">
    <property type="entry name" value="Hexosyltransferase"/>
    <property type="match status" value="1"/>
</dbReference>
<evidence type="ECO:0000256" key="3">
    <source>
        <dbReference type="ARBA" id="ARBA00022676"/>
    </source>
</evidence>
<dbReference type="GO" id="GO:0000139">
    <property type="term" value="C:Golgi membrane"/>
    <property type="evidence" value="ECO:0007669"/>
    <property type="project" value="UniProtKB-SubCell"/>
</dbReference>
<dbReference type="Proteomes" id="UP000828390">
    <property type="component" value="Unassembled WGS sequence"/>
</dbReference>
<accession>A0A9D4RPY0</accession>
<keyword evidence="3 11" id="KW-0328">Glycosyltransferase</keyword>
<evidence type="ECO:0000256" key="9">
    <source>
        <dbReference type="ARBA" id="ARBA00023136"/>
    </source>
</evidence>
<keyword evidence="8 11" id="KW-0333">Golgi apparatus</keyword>
<organism evidence="12 13">
    <name type="scientific">Dreissena polymorpha</name>
    <name type="common">Zebra mussel</name>
    <name type="synonym">Mytilus polymorpha</name>
    <dbReference type="NCBI Taxonomy" id="45954"/>
    <lineage>
        <taxon>Eukaryota</taxon>
        <taxon>Metazoa</taxon>
        <taxon>Spiralia</taxon>
        <taxon>Lophotrochozoa</taxon>
        <taxon>Mollusca</taxon>
        <taxon>Bivalvia</taxon>
        <taxon>Autobranchia</taxon>
        <taxon>Heteroconchia</taxon>
        <taxon>Euheterodonta</taxon>
        <taxon>Imparidentia</taxon>
        <taxon>Neoheterodontei</taxon>
        <taxon>Myida</taxon>
        <taxon>Dreissenoidea</taxon>
        <taxon>Dreissenidae</taxon>
        <taxon>Dreissena</taxon>
    </lineage>
</organism>
<keyword evidence="4" id="KW-0808">Transferase</keyword>
<evidence type="ECO:0000256" key="5">
    <source>
        <dbReference type="ARBA" id="ARBA00022692"/>
    </source>
</evidence>
<dbReference type="AlphaFoldDB" id="A0A9D4RPY0"/>
<evidence type="ECO:0000256" key="1">
    <source>
        <dbReference type="ARBA" id="ARBA00004323"/>
    </source>
</evidence>